<accession>A0A814HYH6</accession>
<dbReference type="AlphaFoldDB" id="A0A814HYH6"/>
<feature type="transmembrane region" description="Helical" evidence="1">
    <location>
        <begin position="358"/>
        <end position="378"/>
    </location>
</feature>
<evidence type="ECO:0000313" key="3">
    <source>
        <dbReference type="EMBL" id="CAF3897967.1"/>
    </source>
</evidence>
<gene>
    <name evidence="3" type="ORF">JBS370_LOCUS20719</name>
    <name evidence="2" type="ORF">ZHD862_LOCUS13337</name>
</gene>
<feature type="transmembrane region" description="Helical" evidence="1">
    <location>
        <begin position="318"/>
        <end position="337"/>
    </location>
</feature>
<feature type="transmembrane region" description="Helical" evidence="1">
    <location>
        <begin position="78"/>
        <end position="99"/>
    </location>
</feature>
<comment type="caution">
    <text evidence="2">The sequence shown here is derived from an EMBL/GenBank/DDBJ whole genome shotgun (WGS) entry which is preliminary data.</text>
</comment>
<proteinExistence type="predicted"/>
<feature type="transmembrane region" description="Helical" evidence="1">
    <location>
        <begin position="105"/>
        <end position="126"/>
    </location>
</feature>
<evidence type="ECO:0000313" key="4">
    <source>
        <dbReference type="Proteomes" id="UP000663864"/>
    </source>
</evidence>
<feature type="transmembrane region" description="Helical" evidence="1">
    <location>
        <begin position="185"/>
        <end position="208"/>
    </location>
</feature>
<dbReference type="Proteomes" id="UP000663864">
    <property type="component" value="Unassembled WGS sequence"/>
</dbReference>
<dbReference type="EMBL" id="CAJOBD010002652">
    <property type="protein sequence ID" value="CAF3897967.1"/>
    <property type="molecule type" value="Genomic_DNA"/>
</dbReference>
<dbReference type="PANTHER" id="PTHR31610:SF0">
    <property type="entry name" value="SLC26A_SULP TRANSPORTER DOMAIN-CONTAINING PROTEIN"/>
    <property type="match status" value="1"/>
</dbReference>
<feature type="transmembrane region" description="Helical" evidence="1">
    <location>
        <begin position="418"/>
        <end position="438"/>
    </location>
</feature>
<feature type="transmembrane region" description="Helical" evidence="1">
    <location>
        <begin position="215"/>
        <end position="231"/>
    </location>
</feature>
<feature type="transmembrane region" description="Helical" evidence="1">
    <location>
        <begin position="556"/>
        <end position="576"/>
    </location>
</feature>
<keyword evidence="1" id="KW-1133">Transmembrane helix</keyword>
<feature type="transmembrane region" description="Helical" evidence="1">
    <location>
        <begin position="263"/>
        <end position="281"/>
    </location>
</feature>
<feature type="transmembrane region" description="Helical" evidence="1">
    <location>
        <begin position="499"/>
        <end position="518"/>
    </location>
</feature>
<dbReference type="EMBL" id="CAJNOT010000546">
    <property type="protein sequence ID" value="CAF1017088.1"/>
    <property type="molecule type" value="Genomic_DNA"/>
</dbReference>
<dbReference type="Proteomes" id="UP000663836">
    <property type="component" value="Unassembled WGS sequence"/>
</dbReference>
<feature type="transmembrane region" description="Helical" evidence="1">
    <location>
        <begin position="237"/>
        <end position="256"/>
    </location>
</feature>
<evidence type="ECO:0000313" key="2">
    <source>
        <dbReference type="EMBL" id="CAF1017088.1"/>
    </source>
</evidence>
<keyword evidence="1" id="KW-0472">Membrane</keyword>
<keyword evidence="1" id="KW-0812">Transmembrane</keyword>
<sequence length="616" mass="68401">MSTSPSSMEHKVSMHNSSEDSIVVLNRNDKIHLFFEQHWNALRKSIRKLCTFQPGEWRDAFRRNPTYPIFTKGDIDGLVALFIDNMATLLTIILSLLSVLDSDIVYGKILPGVSLAMVWGNFYYVYMARKLAYKEKRDDICAMPYGINTPGAYAFVFGIIFPIYYDCIQENNNSDKRSCQERAWYVALASNFITGIIILSLCLFGEFIRRNTPGVALLSSLSALGFTYLALNQYLPIAATPIVSFVPFAIVMIGYFSGIKVGPFPVAAVALVIGTGLGWATSLNKGEDVRNATLVIKAYAPAFTAKAVFTHMNQIGPFLSITIPTAISVAVGTIQCVESAKRGGDLYPTRESMFADGMGTIIASFFGSFLGMTTYIGHPAFKKMGARQSYSIINCLIYVPLCFFGIIALFLRIIAIVAVNPVIIFIGLFICTETLAITPPRLYPAFLLGIMPAIADWSRATIINGVSSAYSSFTIPNISFTENITSHITEFSYSGLNNFAGGSLLQCIFLTVIMIYMIDRKFIRAAIWSLLAGLLSFFGLIHASNVGILYRATDDGWRFTVAYAMLAFVFILFEIAQRRGWVQEPETEPDDLSSEEWTEWNKKRIAAQTCIKITRF</sequence>
<dbReference type="PANTHER" id="PTHR31610">
    <property type="entry name" value="SLR0360 PROTEIN"/>
    <property type="match status" value="1"/>
</dbReference>
<reference evidence="2" key="1">
    <citation type="submission" date="2021-02" db="EMBL/GenBank/DDBJ databases">
        <authorList>
            <person name="Nowell W R."/>
        </authorList>
    </citation>
    <scope>NUCLEOTIDE SEQUENCE</scope>
</reference>
<evidence type="ECO:0000256" key="1">
    <source>
        <dbReference type="SAM" id="Phobius"/>
    </source>
</evidence>
<feature type="transmembrane region" description="Helical" evidence="1">
    <location>
        <begin position="390"/>
        <end position="411"/>
    </location>
</feature>
<organism evidence="2 4">
    <name type="scientific">Rotaria sordida</name>
    <dbReference type="NCBI Taxonomy" id="392033"/>
    <lineage>
        <taxon>Eukaryota</taxon>
        <taxon>Metazoa</taxon>
        <taxon>Spiralia</taxon>
        <taxon>Gnathifera</taxon>
        <taxon>Rotifera</taxon>
        <taxon>Eurotatoria</taxon>
        <taxon>Bdelloidea</taxon>
        <taxon>Philodinida</taxon>
        <taxon>Philodinidae</taxon>
        <taxon>Rotaria</taxon>
    </lineage>
</organism>
<protein>
    <submittedName>
        <fullName evidence="2">Uncharacterized protein</fullName>
    </submittedName>
</protein>
<feature type="transmembrane region" description="Helical" evidence="1">
    <location>
        <begin position="147"/>
        <end position="165"/>
    </location>
</feature>
<feature type="transmembrane region" description="Helical" evidence="1">
    <location>
        <begin position="525"/>
        <end position="550"/>
    </location>
</feature>
<name>A0A814HYH6_9BILA</name>